<keyword evidence="6" id="KW-1185">Reference proteome</keyword>
<dbReference type="PROSITE" id="PS51257">
    <property type="entry name" value="PROKAR_LIPOPROTEIN"/>
    <property type="match status" value="1"/>
</dbReference>
<feature type="compositionally biased region" description="Polar residues" evidence="1">
    <location>
        <begin position="37"/>
        <end position="46"/>
    </location>
</feature>
<proteinExistence type="predicted"/>
<evidence type="ECO:0000256" key="3">
    <source>
        <dbReference type="SAM" id="SignalP"/>
    </source>
</evidence>
<sequence>MRRKGGTAVLAAVGLILLAGCGASGGESTSGAASDSRGNSAQQPESAASDGGGKAIGGQAQPKAPVAEQPPVTRAIIRTGSLTVEADDVNKRRQEAITVITGLKGQVASENTGDDDKGNISRANLVLKVPSTSYDAAIDGLSKLGKRLQIHQESTDVTEQVVDVDSRIRTQRASLDRMRALLAKANTIGEIVSVESELTRREADLESLLAKQKNLALQTELATLNLTLTTKDTPPVTTDPDRGFVGGLKSGWHAFTATFSALATAVGAVLPFAILLALLAIPALWLRRRLRRPPTPTTPDPAETGPA</sequence>
<accession>A0ABP4RYU0</accession>
<feature type="signal peptide" evidence="3">
    <location>
        <begin position="1"/>
        <end position="25"/>
    </location>
</feature>
<feature type="chain" id="PRO_5047200620" evidence="3">
    <location>
        <begin position="26"/>
        <end position="307"/>
    </location>
</feature>
<keyword evidence="2" id="KW-1133">Transmembrane helix</keyword>
<name>A0ABP4RYU0_9ACTN</name>
<feature type="region of interest" description="Disordered" evidence="1">
    <location>
        <begin position="25"/>
        <end position="73"/>
    </location>
</feature>
<feature type="transmembrane region" description="Helical" evidence="2">
    <location>
        <begin position="259"/>
        <end position="286"/>
    </location>
</feature>
<dbReference type="RefSeq" id="WP_344143643.1">
    <property type="nucleotide sequence ID" value="NZ_BAAANF010000001.1"/>
</dbReference>
<evidence type="ECO:0000259" key="4">
    <source>
        <dbReference type="Pfam" id="PF14257"/>
    </source>
</evidence>
<keyword evidence="2" id="KW-0472">Membrane</keyword>
<dbReference type="Proteomes" id="UP001500280">
    <property type="component" value="Unassembled WGS sequence"/>
</dbReference>
<dbReference type="InterPro" id="IPR025645">
    <property type="entry name" value="DUF4349"/>
</dbReference>
<evidence type="ECO:0000313" key="6">
    <source>
        <dbReference type="Proteomes" id="UP001500280"/>
    </source>
</evidence>
<keyword evidence="2" id="KW-0812">Transmembrane</keyword>
<evidence type="ECO:0000256" key="1">
    <source>
        <dbReference type="SAM" id="MobiDB-lite"/>
    </source>
</evidence>
<comment type="caution">
    <text evidence="5">The sequence shown here is derived from an EMBL/GenBank/DDBJ whole genome shotgun (WGS) entry which is preliminary data.</text>
</comment>
<dbReference type="EMBL" id="BAAANF010000001">
    <property type="protein sequence ID" value="GAA1662501.1"/>
    <property type="molecule type" value="Genomic_DNA"/>
</dbReference>
<evidence type="ECO:0000313" key="5">
    <source>
        <dbReference type="EMBL" id="GAA1662501.1"/>
    </source>
</evidence>
<evidence type="ECO:0000256" key="2">
    <source>
        <dbReference type="SAM" id="Phobius"/>
    </source>
</evidence>
<reference evidence="6" key="1">
    <citation type="journal article" date="2019" name="Int. J. Syst. Evol. Microbiol.">
        <title>The Global Catalogue of Microorganisms (GCM) 10K type strain sequencing project: providing services to taxonomists for standard genome sequencing and annotation.</title>
        <authorList>
            <consortium name="The Broad Institute Genomics Platform"/>
            <consortium name="The Broad Institute Genome Sequencing Center for Infectious Disease"/>
            <person name="Wu L."/>
            <person name="Ma J."/>
        </authorList>
    </citation>
    <scope>NUCLEOTIDE SEQUENCE [LARGE SCALE GENOMIC DNA]</scope>
    <source>
        <strain evidence="6">JCM 14307</strain>
    </source>
</reference>
<feature type="compositionally biased region" description="Low complexity" evidence="1">
    <location>
        <begin position="25"/>
        <end position="36"/>
    </location>
</feature>
<protein>
    <submittedName>
        <fullName evidence="5">DUF4349 domain-containing protein</fullName>
    </submittedName>
</protein>
<feature type="domain" description="DUF4349" evidence="4">
    <location>
        <begin position="74"/>
        <end position="283"/>
    </location>
</feature>
<organism evidence="5 6">
    <name type="scientific">Kribbella yunnanensis</name>
    <dbReference type="NCBI Taxonomy" id="190194"/>
    <lineage>
        <taxon>Bacteria</taxon>
        <taxon>Bacillati</taxon>
        <taxon>Actinomycetota</taxon>
        <taxon>Actinomycetes</taxon>
        <taxon>Propionibacteriales</taxon>
        <taxon>Kribbellaceae</taxon>
        <taxon>Kribbella</taxon>
    </lineage>
</organism>
<gene>
    <name evidence="5" type="ORF">GCM10009745_00010</name>
</gene>
<keyword evidence="3" id="KW-0732">Signal</keyword>
<dbReference type="Pfam" id="PF14257">
    <property type="entry name" value="DUF4349"/>
    <property type="match status" value="1"/>
</dbReference>